<organism evidence="3 4">
    <name type="scientific">Penicillium alfredii</name>
    <dbReference type="NCBI Taxonomy" id="1506179"/>
    <lineage>
        <taxon>Eukaryota</taxon>
        <taxon>Fungi</taxon>
        <taxon>Dikarya</taxon>
        <taxon>Ascomycota</taxon>
        <taxon>Pezizomycotina</taxon>
        <taxon>Eurotiomycetes</taxon>
        <taxon>Eurotiomycetidae</taxon>
        <taxon>Eurotiales</taxon>
        <taxon>Aspergillaceae</taxon>
        <taxon>Penicillium</taxon>
    </lineage>
</organism>
<feature type="compositionally biased region" description="Low complexity" evidence="1">
    <location>
        <begin position="485"/>
        <end position="500"/>
    </location>
</feature>
<feature type="region of interest" description="Disordered" evidence="1">
    <location>
        <begin position="177"/>
        <end position="333"/>
    </location>
</feature>
<feature type="compositionally biased region" description="Polar residues" evidence="1">
    <location>
        <begin position="581"/>
        <end position="603"/>
    </location>
</feature>
<dbReference type="AlphaFoldDB" id="A0A9W9KGH7"/>
<accession>A0A9W9KGH7</accession>
<feature type="domain" description="DUF8032" evidence="2">
    <location>
        <begin position="342"/>
        <end position="436"/>
    </location>
</feature>
<reference evidence="3" key="2">
    <citation type="journal article" date="2023" name="IMA Fungus">
        <title>Comparative genomic study of the Penicillium genus elucidates a diverse pangenome and 15 lateral gene transfer events.</title>
        <authorList>
            <person name="Petersen C."/>
            <person name="Sorensen T."/>
            <person name="Nielsen M.R."/>
            <person name="Sondergaard T.E."/>
            <person name="Sorensen J.L."/>
            <person name="Fitzpatrick D.A."/>
            <person name="Frisvad J.C."/>
            <person name="Nielsen K.L."/>
        </authorList>
    </citation>
    <scope>NUCLEOTIDE SEQUENCE</scope>
    <source>
        <strain evidence="3">IBT 34128</strain>
    </source>
</reference>
<dbReference type="PANTHER" id="PTHR22949">
    <property type="entry name" value="WHITE COLLAR 2 PROTEIN WC2"/>
    <property type="match status" value="1"/>
</dbReference>
<dbReference type="Proteomes" id="UP001141434">
    <property type="component" value="Unassembled WGS sequence"/>
</dbReference>
<feature type="compositionally biased region" description="Polar residues" evidence="1">
    <location>
        <begin position="257"/>
        <end position="287"/>
    </location>
</feature>
<dbReference type="Pfam" id="PF26087">
    <property type="entry name" value="DUF8032"/>
    <property type="match status" value="1"/>
</dbReference>
<name>A0A9W9KGH7_9EURO</name>
<protein>
    <recommendedName>
        <fullName evidence="2">DUF8032 domain-containing protein</fullName>
    </recommendedName>
</protein>
<sequence>MASLLEASLPPSHDEMSLRLDTLDDVVTLPNDLAVPPSLFSLSPIHVLRCSGHPGSQHPHPFQQPRTGLSQLPRHGPASPIQPAPSIASATYPPPHHLGNGVLQPQSAYGPPSQEPYYTTHPTSYTTATAPAQYPSSVITGCALSLDDLPRSVLRPSTDPRPGPSDLMATATQMQRPYPPIYHTPQSNSPASVTSQPHDHHGRNMYTQSPQMPQMYGYPPYSPMNPVQPSPYAAHPSPQQHPLTTQPLMMPPQTTTAQIPPHQSSHTPNPLSGSSGIKLDTSQQSAQAPRGMMNPPLSASSNPAMQANNPQSSPPQGTSSNAAPGPIPATTPLVVRQDSNGVQWIAFEYSRDRVKMEYTIRCDVESVNVDTLGQEFKTENCVYPRACCSKDQYRGNRLVYETECNAVGWALAELNPALRGKRGLIQRAVDSWRNSNQDPRLRSRRVRRMAKINRRQSAPAPTPHMPAASPVAPSLPGSAMPGPAPRASISSASMAAMGPPQMHHHHAQPDGSPSTEEVTGTDYPTGPQHSGRLPSSADMRPAQVFNDTPTAPFPASASGPSMPPLLRDNSLGSLGRHPTIAASSSRGDDTTIANNTDEQSASNEELFGQLPDGKRRKFILVDDPQRGCRVRVKVVLDKVNMDEIPDSYRMSNAVYPRTYFPVQMKDAPGRVVPNARFFRDDSEHVEDPEAATVGRTTVPAPSLDGEREVDVPKLSRRRHHKEVLLNDLGYRMSWSQSRVFADRMLFLQRSLDAYRNKMRSSMLAAGQDPADIPEHFDTRRGKRRFLERRGRQADAGAQSATQRSAEEVEG</sequence>
<feature type="compositionally biased region" description="Polar residues" evidence="1">
    <location>
        <begin position="297"/>
        <end position="322"/>
    </location>
</feature>
<dbReference type="InterPro" id="IPR058345">
    <property type="entry name" value="DUF8032"/>
</dbReference>
<dbReference type="OrthoDB" id="5599902at2759"/>
<dbReference type="RefSeq" id="XP_056513937.1">
    <property type="nucleotide sequence ID" value="XM_056652870.1"/>
</dbReference>
<feature type="compositionally biased region" description="Low complexity" evidence="1">
    <location>
        <begin position="242"/>
        <end position="256"/>
    </location>
</feature>
<feature type="compositionally biased region" description="Low complexity" evidence="1">
    <location>
        <begin position="77"/>
        <end position="90"/>
    </location>
</feature>
<dbReference type="EMBL" id="JAPMSZ010000004">
    <property type="protein sequence ID" value="KAJ5104941.1"/>
    <property type="molecule type" value="Genomic_DNA"/>
</dbReference>
<gene>
    <name evidence="3" type="ORF">NUU61_002288</name>
</gene>
<feature type="compositionally biased region" description="Low complexity" evidence="1">
    <location>
        <begin position="208"/>
        <end position="219"/>
    </location>
</feature>
<feature type="region of interest" description="Disordered" evidence="1">
    <location>
        <begin position="51"/>
        <end position="124"/>
    </location>
</feature>
<keyword evidence="4" id="KW-1185">Reference proteome</keyword>
<dbReference type="PANTHER" id="PTHR22949:SF0">
    <property type="entry name" value="RE27538P"/>
    <property type="match status" value="1"/>
</dbReference>
<feature type="region of interest" description="Disordered" evidence="1">
    <location>
        <begin position="786"/>
        <end position="810"/>
    </location>
</feature>
<feature type="compositionally biased region" description="Polar residues" evidence="1">
    <location>
        <begin position="184"/>
        <end position="196"/>
    </location>
</feature>
<feature type="compositionally biased region" description="Pro residues" evidence="1">
    <location>
        <begin position="220"/>
        <end position="229"/>
    </location>
</feature>
<reference evidence="3" key="1">
    <citation type="submission" date="2022-11" db="EMBL/GenBank/DDBJ databases">
        <authorList>
            <person name="Petersen C."/>
        </authorList>
    </citation>
    <scope>NUCLEOTIDE SEQUENCE</scope>
    <source>
        <strain evidence="3">IBT 34128</strain>
    </source>
</reference>
<evidence type="ECO:0000256" key="1">
    <source>
        <dbReference type="SAM" id="MobiDB-lite"/>
    </source>
</evidence>
<evidence type="ECO:0000259" key="2">
    <source>
        <dbReference type="Pfam" id="PF26087"/>
    </source>
</evidence>
<feature type="region of interest" description="Disordered" evidence="1">
    <location>
        <begin position="453"/>
        <end position="609"/>
    </location>
</feature>
<comment type="caution">
    <text evidence="3">The sequence shown here is derived from an EMBL/GenBank/DDBJ whole genome shotgun (WGS) entry which is preliminary data.</text>
</comment>
<evidence type="ECO:0000313" key="4">
    <source>
        <dbReference type="Proteomes" id="UP001141434"/>
    </source>
</evidence>
<dbReference type="GeneID" id="81392038"/>
<proteinExistence type="predicted"/>
<evidence type="ECO:0000313" key="3">
    <source>
        <dbReference type="EMBL" id="KAJ5104941.1"/>
    </source>
</evidence>